<evidence type="ECO:0000313" key="8">
    <source>
        <dbReference type="Proteomes" id="UP000229740"/>
    </source>
</evidence>
<dbReference type="PANTHER" id="PTHR37422:SF13">
    <property type="entry name" value="LIPOPOLYSACCHARIDE BIOSYNTHESIS PROTEIN PA4999-RELATED"/>
    <property type="match status" value="1"/>
</dbReference>
<comment type="subcellular location">
    <subcellularLocation>
        <location evidence="1">Membrane</location>
        <topology evidence="1">Multi-pass membrane protein</topology>
    </subcellularLocation>
</comment>
<feature type="transmembrane region" description="Helical" evidence="5">
    <location>
        <begin position="470"/>
        <end position="489"/>
    </location>
</feature>
<dbReference type="PANTHER" id="PTHR37422">
    <property type="entry name" value="TEICHURONIC ACID BIOSYNTHESIS PROTEIN TUAE"/>
    <property type="match status" value="1"/>
</dbReference>
<evidence type="ECO:0000256" key="2">
    <source>
        <dbReference type="ARBA" id="ARBA00022692"/>
    </source>
</evidence>
<feature type="transmembrane region" description="Helical" evidence="5">
    <location>
        <begin position="240"/>
        <end position="257"/>
    </location>
</feature>
<dbReference type="EMBL" id="PDPS01000110">
    <property type="protein sequence ID" value="PID55442.1"/>
    <property type="molecule type" value="Genomic_DNA"/>
</dbReference>
<gene>
    <name evidence="7" type="ORF">CSB45_16015</name>
</gene>
<dbReference type="Proteomes" id="UP000229740">
    <property type="component" value="Unassembled WGS sequence"/>
</dbReference>
<reference evidence="7 8" key="1">
    <citation type="submission" date="2017-10" db="EMBL/GenBank/DDBJ databases">
        <title>Novel microbial diversity and functional potential in the marine mammal oral microbiome.</title>
        <authorList>
            <person name="Dudek N.K."/>
            <person name="Sun C.L."/>
            <person name="Burstein D."/>
            <person name="Kantor R.S."/>
            <person name="Aliaga Goltsman D.S."/>
            <person name="Bik E.M."/>
            <person name="Thomas B.C."/>
            <person name="Banfield J.F."/>
            <person name="Relman D.A."/>
        </authorList>
    </citation>
    <scope>NUCLEOTIDE SEQUENCE [LARGE SCALE GENOMIC DNA]</scope>
    <source>
        <strain evidence="7">DOLZORAL124_49_17</strain>
    </source>
</reference>
<feature type="transmembrane region" description="Helical" evidence="5">
    <location>
        <begin position="217"/>
        <end position="234"/>
    </location>
</feature>
<keyword evidence="3 5" id="KW-1133">Transmembrane helix</keyword>
<dbReference type="InterPro" id="IPR007016">
    <property type="entry name" value="O-antigen_ligase-rel_domated"/>
</dbReference>
<comment type="caution">
    <text evidence="7">The sequence shown here is derived from an EMBL/GenBank/DDBJ whole genome shotgun (WGS) entry which is preliminary data.</text>
</comment>
<feature type="transmembrane region" description="Helical" evidence="5">
    <location>
        <begin position="87"/>
        <end position="108"/>
    </location>
</feature>
<dbReference type="GO" id="GO:0016020">
    <property type="term" value="C:membrane"/>
    <property type="evidence" value="ECO:0007669"/>
    <property type="project" value="UniProtKB-SubCell"/>
</dbReference>
<dbReference type="Pfam" id="PF04932">
    <property type="entry name" value="Wzy_C"/>
    <property type="match status" value="1"/>
</dbReference>
<feature type="transmembrane region" description="Helical" evidence="5">
    <location>
        <begin position="188"/>
        <end position="205"/>
    </location>
</feature>
<dbReference type="InterPro" id="IPR051533">
    <property type="entry name" value="WaaL-like"/>
</dbReference>
<proteinExistence type="predicted"/>
<evidence type="ECO:0000313" key="7">
    <source>
        <dbReference type="EMBL" id="PID55442.1"/>
    </source>
</evidence>
<feature type="non-terminal residue" evidence="7">
    <location>
        <position position="1"/>
    </location>
</feature>
<dbReference type="AlphaFoldDB" id="A0A2G6E0K5"/>
<feature type="domain" description="O-antigen ligase-related" evidence="6">
    <location>
        <begin position="228"/>
        <end position="425"/>
    </location>
</feature>
<evidence type="ECO:0000256" key="4">
    <source>
        <dbReference type="ARBA" id="ARBA00023136"/>
    </source>
</evidence>
<protein>
    <recommendedName>
        <fullName evidence="6">O-antigen ligase-related domain-containing protein</fullName>
    </recommendedName>
</protein>
<feature type="transmembrane region" description="Helical" evidence="5">
    <location>
        <begin position="269"/>
        <end position="290"/>
    </location>
</feature>
<evidence type="ECO:0000256" key="5">
    <source>
        <dbReference type="SAM" id="Phobius"/>
    </source>
</evidence>
<feature type="transmembrane region" description="Helical" evidence="5">
    <location>
        <begin position="33"/>
        <end position="51"/>
    </location>
</feature>
<keyword evidence="4 5" id="KW-0472">Membrane</keyword>
<evidence type="ECO:0000256" key="1">
    <source>
        <dbReference type="ARBA" id="ARBA00004141"/>
    </source>
</evidence>
<feature type="transmembrane region" description="Helical" evidence="5">
    <location>
        <begin position="447"/>
        <end position="464"/>
    </location>
</feature>
<feature type="transmembrane region" description="Helical" evidence="5">
    <location>
        <begin position="57"/>
        <end position="75"/>
    </location>
</feature>
<evidence type="ECO:0000259" key="6">
    <source>
        <dbReference type="Pfam" id="PF04932"/>
    </source>
</evidence>
<sequence length="494" mass="54049">HYDVHAHMTPMIFFAVCVVACGVAFFRPTLAAVFFVASVMCEALFVTPASFGFNVRLYQVVAVALCVSGVFSLVIKKYIRRPVFRWHIFDSGVLLFLVGGIVSGALHYHVSGVVTQTIVFCSFGVVYFATRFIVQNRTDVIALFPLLIAGGTVVGAYAIVQNVLFALGAQHNEMMPGRPQATFTEPDWLGMYLVFVFAVCIAYLYDVTHNKNVWRFSKPLLFVSTTMITTAIIITVARSAWVGVVAVSVGYAVVLLWKKQSRILLKHTLWFCATIAVSSASVFLFSLTTFELDNRIYSTSTGKQEITVACDTLSSRDALIARETIHNVAELAPYGCRHINLEDITTEKADGALVFTIDRDDPNVVSRVALYTTAYHAFAQKPFLGYGWGQSTHLFGTDQNGVPFNTSNLFLETAIAMGVFGVIVLCGLMGFLGYVSIKALRKAHNPAAISGALFVFLGGIAIIVPNLFNAGMLLAYVWVFLGMSVAVFCKKPSV</sequence>
<name>A0A2G6E0K5_9BACT</name>
<accession>A0A2G6E0K5</accession>
<keyword evidence="2 5" id="KW-0812">Transmembrane</keyword>
<feature type="transmembrane region" description="Helical" evidence="5">
    <location>
        <begin position="141"/>
        <end position="168"/>
    </location>
</feature>
<evidence type="ECO:0000256" key="3">
    <source>
        <dbReference type="ARBA" id="ARBA00022989"/>
    </source>
</evidence>
<feature type="transmembrane region" description="Helical" evidence="5">
    <location>
        <begin position="414"/>
        <end position="435"/>
    </location>
</feature>
<feature type="transmembrane region" description="Helical" evidence="5">
    <location>
        <begin position="114"/>
        <end position="134"/>
    </location>
</feature>
<organism evidence="7 8">
    <name type="scientific">candidate division KSB3 bacterium</name>
    <dbReference type="NCBI Taxonomy" id="2044937"/>
    <lineage>
        <taxon>Bacteria</taxon>
        <taxon>candidate division KSB3</taxon>
    </lineage>
</organism>
<feature type="transmembrane region" description="Helical" evidence="5">
    <location>
        <begin position="6"/>
        <end position="26"/>
    </location>
</feature>